<dbReference type="STRING" id="1433287.X808_6850"/>
<organism evidence="1 2">
    <name type="scientific">Mannheimia varigena USDA-ARS-USMARC-1296</name>
    <dbReference type="NCBI Taxonomy" id="1433287"/>
    <lineage>
        <taxon>Bacteria</taxon>
        <taxon>Pseudomonadati</taxon>
        <taxon>Pseudomonadota</taxon>
        <taxon>Gammaproteobacteria</taxon>
        <taxon>Pasteurellales</taxon>
        <taxon>Pasteurellaceae</taxon>
        <taxon>Mannheimia</taxon>
    </lineage>
</organism>
<name>W0QDB1_9PAST</name>
<keyword evidence="2" id="KW-1185">Reference proteome</keyword>
<reference evidence="1 2" key="1">
    <citation type="submission" date="2013-12" db="EMBL/GenBank/DDBJ databases">
        <title>Annotation of the Mannheimia varigena USDA-ARS-USMARC-1296 complete genome.</title>
        <authorList>
            <person name="Harhay G.P."/>
            <person name="Clawson M.L."/>
            <person name="Murray R.W."/>
            <person name="Lubbers B.V."/>
            <person name="Heaton M.P."/>
            <person name="Chitko-Mckown C.G."/>
            <person name="Harhay D.M."/>
            <person name="Smith T.P.L."/>
        </authorList>
    </citation>
    <scope>NUCLEOTIDE SEQUENCE [LARGE SCALE GENOMIC DNA]</scope>
    <source>
        <strain evidence="1 2">USDA-ARS-USMARC-1296</strain>
    </source>
</reference>
<dbReference type="HOGENOM" id="CLU_009268_0_0_6"/>
<dbReference type="AlphaFoldDB" id="W0QDB1"/>
<dbReference type="RefSeq" id="WP_025216951.1">
    <property type="nucleotide sequence ID" value="NZ_CP006943.1"/>
</dbReference>
<gene>
    <name evidence="1" type="ORF">X808_6850</name>
</gene>
<evidence type="ECO:0000313" key="2">
    <source>
        <dbReference type="Proteomes" id="UP000066995"/>
    </source>
</evidence>
<accession>W0QDB1</accession>
<dbReference type="NCBIfam" id="NF040699">
    <property type="entry name" value="VPA1262_fam"/>
    <property type="match status" value="1"/>
</dbReference>
<dbReference type="Proteomes" id="UP000066995">
    <property type="component" value="Chromosome"/>
</dbReference>
<protein>
    <submittedName>
        <fullName evidence="1">Uncharacterized protein</fullName>
    </submittedName>
</protein>
<sequence length="1054" mass="123765">MLNEFNEHILSDRRMHNLFYGNEAICLQFWILELQEKSQVDYQLLYGRGLAYDYQNNQWASDLSKHNKMVSIDEELKARIISLQLTTSAENLNIFITSLLQGNSFLEASHKILIDIGEKQQKVFDSLKLLPPYSIRPVMHLPPRDNYVWDTSKVSPNSEASYDSAAITLLDKTNYWNILGVLRSKKILELVNEKLKGENIDIDGIDAWRFGDIEFLSSPSLTNQEKRKFHLELKKQNRLEIFEEISEYSLVAILKIFNSDSLLFTSIQEFQVSKYPFELEFNIDDYYNELFNSYTFELFEKNGSTVTILAQEGHTLVRTISFQSNIISNISSTENDPWLETGLPKSSLDKAKNFTSIERLNNHRSEFSIGKDNKDPWFDSNIDITRYLKTVLPNPVDSHFFPKLALNGESRLELVKWLSKIIHKHPNAQIAWFDPFMENVGVNLLNRLGSYSGNYIIFTSETEQKKNRIQNLIRQCENWAKAIGSVKLKVIGLDKLHDRMILIREQNGKPLAGYHLSNSIQKANENNPLLVTEIPLNILYPIFYYMDDLIQAQNISNKPAIFDSTAYQSKTQKRKKSFDTKSPYQYPKLGLILSKWWKSPELANLSNDTLKEHLNALGLDFETHREKYTDIPLEFFRDSFSSENFLEEWDAFGCLLAHIPVDRYYYEIVNPNISNTLADKLLSYLEPTRKNSLPLRHRNTVLDLSSYIAMSFDRLMCNEYPERVFQYEINEISFGDFYAIKFLWCYSPKSIIDWLEQHLSNFDNKNVRQRALITDALRYICGDFECLDKWVMLLNSNHHLLQWIGVSKIISLFFEDKIDEYKICQIISDNTVLDKAKIFLWIIKESVFRNKEFKTIFLLKAIEFCGTMSDDRLGDLLSILRGRVGKLYHRYCWILEYVLEEMVSQKLISYNQIMNFWFKDLENVWSMEIKNIHGHVYFKSTTEGKFSDEFVYLFSKLPKDEQISILSRFDNIIHLVTRIIRKPLARTLDYSLYSNAFKVNVWVLSIFNRLLRLELSKEILSKIVNSKNTLSDIYQRYHLNEYTDKELLDYYLEC</sequence>
<evidence type="ECO:0000313" key="1">
    <source>
        <dbReference type="EMBL" id="AHG75208.1"/>
    </source>
</evidence>
<dbReference type="EMBL" id="CP006943">
    <property type="protein sequence ID" value="AHG75208.1"/>
    <property type="molecule type" value="Genomic_DNA"/>
</dbReference>
<dbReference type="NCBIfam" id="NF040700">
    <property type="entry name" value="VPA1262_N_dom"/>
    <property type="match status" value="1"/>
</dbReference>
<dbReference type="KEGG" id="mvi:X808_6850"/>
<dbReference type="PATRIC" id="fig|1433287.3.peg.683"/>
<proteinExistence type="predicted"/>
<dbReference type="eggNOG" id="ENOG5032IAS">
    <property type="taxonomic scope" value="Bacteria"/>
</dbReference>
<dbReference type="OrthoDB" id="8428218at2"/>